<evidence type="ECO:0000313" key="6">
    <source>
        <dbReference type="Proteomes" id="UP001142372"/>
    </source>
</evidence>
<keyword evidence="6" id="KW-1185">Reference proteome</keyword>
<evidence type="ECO:0000256" key="2">
    <source>
        <dbReference type="ARBA" id="ARBA00022603"/>
    </source>
</evidence>
<organism evidence="5 6">
    <name type="scientific">Leifsonia poae</name>
    <dbReference type="NCBI Taxonomy" id="110933"/>
    <lineage>
        <taxon>Bacteria</taxon>
        <taxon>Bacillati</taxon>
        <taxon>Actinomycetota</taxon>
        <taxon>Actinomycetes</taxon>
        <taxon>Micrococcales</taxon>
        <taxon>Microbacteriaceae</taxon>
        <taxon>Leifsonia</taxon>
    </lineage>
</organism>
<accession>A0A9W6HAU6</accession>
<evidence type="ECO:0000259" key="4">
    <source>
        <dbReference type="Pfam" id="PF08241"/>
    </source>
</evidence>
<proteinExistence type="inferred from homology"/>
<reference evidence="5" key="2">
    <citation type="submission" date="2023-01" db="EMBL/GenBank/DDBJ databases">
        <authorList>
            <person name="Sun Q."/>
            <person name="Evtushenko L."/>
        </authorList>
    </citation>
    <scope>NUCLEOTIDE SEQUENCE</scope>
    <source>
        <strain evidence="5">VKM Ac-1401</strain>
    </source>
</reference>
<dbReference type="InterPro" id="IPR013216">
    <property type="entry name" value="Methyltransf_11"/>
</dbReference>
<comment type="caution">
    <text evidence="5">The sequence shown here is derived from an EMBL/GenBank/DDBJ whole genome shotgun (WGS) entry which is preliminary data.</text>
</comment>
<protein>
    <submittedName>
        <fullName evidence="5">Methyltransferase type 11</fullName>
    </submittedName>
</protein>
<dbReference type="GO" id="GO:0032259">
    <property type="term" value="P:methylation"/>
    <property type="evidence" value="ECO:0007669"/>
    <property type="project" value="UniProtKB-KW"/>
</dbReference>
<dbReference type="AlphaFoldDB" id="A0A9W6HAU6"/>
<keyword evidence="2 5" id="KW-0489">Methyltransferase</keyword>
<evidence type="ECO:0000256" key="3">
    <source>
        <dbReference type="ARBA" id="ARBA00022679"/>
    </source>
</evidence>
<dbReference type="EMBL" id="BSEN01000013">
    <property type="protein sequence ID" value="GLJ77119.1"/>
    <property type="molecule type" value="Genomic_DNA"/>
</dbReference>
<evidence type="ECO:0000256" key="1">
    <source>
        <dbReference type="ARBA" id="ARBA00008361"/>
    </source>
</evidence>
<dbReference type="Proteomes" id="UP001142372">
    <property type="component" value="Unassembled WGS sequence"/>
</dbReference>
<dbReference type="PANTHER" id="PTHR44942">
    <property type="entry name" value="METHYLTRANSF_11 DOMAIN-CONTAINING PROTEIN"/>
    <property type="match status" value="1"/>
</dbReference>
<dbReference type="InterPro" id="IPR029063">
    <property type="entry name" value="SAM-dependent_MTases_sf"/>
</dbReference>
<reference evidence="5" key="1">
    <citation type="journal article" date="2014" name="Int. J. Syst. Evol. Microbiol.">
        <title>Complete genome sequence of Corynebacterium casei LMG S-19264T (=DSM 44701T), isolated from a smear-ripened cheese.</title>
        <authorList>
            <consortium name="US DOE Joint Genome Institute (JGI-PGF)"/>
            <person name="Walter F."/>
            <person name="Albersmeier A."/>
            <person name="Kalinowski J."/>
            <person name="Ruckert C."/>
        </authorList>
    </citation>
    <scope>NUCLEOTIDE SEQUENCE</scope>
    <source>
        <strain evidence="5">VKM Ac-1401</strain>
    </source>
</reference>
<dbReference type="Gene3D" id="3.40.50.150">
    <property type="entry name" value="Vaccinia Virus protein VP39"/>
    <property type="match status" value="1"/>
</dbReference>
<sequence>MATPDPMHFDALAELYERARPAYPDALWSRLRELGALRTGGRAVDLGAGTGQATGPLLRAGLEVTAVEPGERLAARLRERYPAATVQVARAEDAVLAPGSFELAVAATSIHWMKREVVLPKVHHALTAGGRFAVWRNAYGDTSVAVTPFRERIEAIVARRDALERPGPSELETDRWARELTARGHFAIELIEELRWSTDLDEQQVRGLFTTFSDWSPAEADEAAIAVRELGGLVTEHYVTPLIVLAKR</sequence>
<comment type="similarity">
    <text evidence="1">Belongs to the methyltransferase superfamily.</text>
</comment>
<dbReference type="Pfam" id="PF08241">
    <property type="entry name" value="Methyltransf_11"/>
    <property type="match status" value="1"/>
</dbReference>
<dbReference type="PANTHER" id="PTHR44942:SF4">
    <property type="entry name" value="METHYLTRANSFERASE TYPE 11 DOMAIN-CONTAINING PROTEIN"/>
    <property type="match status" value="1"/>
</dbReference>
<feature type="domain" description="Methyltransferase type 11" evidence="4">
    <location>
        <begin position="44"/>
        <end position="133"/>
    </location>
</feature>
<gene>
    <name evidence="5" type="ORF">GCM10017584_26930</name>
</gene>
<dbReference type="SUPFAM" id="SSF53335">
    <property type="entry name" value="S-adenosyl-L-methionine-dependent methyltransferases"/>
    <property type="match status" value="1"/>
</dbReference>
<dbReference type="GO" id="GO:0008757">
    <property type="term" value="F:S-adenosylmethionine-dependent methyltransferase activity"/>
    <property type="evidence" value="ECO:0007669"/>
    <property type="project" value="InterPro"/>
</dbReference>
<evidence type="ECO:0000313" key="5">
    <source>
        <dbReference type="EMBL" id="GLJ77119.1"/>
    </source>
</evidence>
<dbReference type="CDD" id="cd02440">
    <property type="entry name" value="AdoMet_MTases"/>
    <property type="match status" value="1"/>
</dbReference>
<dbReference type="RefSeq" id="WP_271177769.1">
    <property type="nucleotide sequence ID" value="NZ_BAAAJO010000004.1"/>
</dbReference>
<keyword evidence="3" id="KW-0808">Transferase</keyword>
<dbReference type="InterPro" id="IPR051052">
    <property type="entry name" value="Diverse_substrate_MTase"/>
</dbReference>
<name>A0A9W6HAU6_9MICO</name>